<dbReference type="AlphaFoldDB" id="A0A1L9QQL5"/>
<protein>
    <submittedName>
        <fullName evidence="1">Uncharacterized protein</fullName>
    </submittedName>
</protein>
<evidence type="ECO:0000313" key="2">
    <source>
        <dbReference type="Proteomes" id="UP000183940"/>
    </source>
</evidence>
<gene>
    <name evidence="1" type="ORF">BI308_13990</name>
</gene>
<dbReference type="EMBL" id="MLAW01000023">
    <property type="protein sequence ID" value="OJJ24985.1"/>
    <property type="molecule type" value="Genomic_DNA"/>
</dbReference>
<keyword evidence="2" id="KW-1185">Reference proteome</keyword>
<reference evidence="1" key="1">
    <citation type="submission" date="2016-10" db="EMBL/GenBank/DDBJ databases">
        <title>CRISPR-Cas defence system in Roseofilum reptotaenium: evidence of a bacteriophage-cyanobacterium arms race in the coral black band disease.</title>
        <authorList>
            <person name="Buerger P."/>
            <person name="Wood-Charlson E.M."/>
            <person name="Weynberg K.D."/>
            <person name="Willis B."/>
            <person name="Van Oppen M.J."/>
        </authorList>
    </citation>
    <scope>NUCLEOTIDE SEQUENCE [LARGE SCALE GENOMIC DNA]</scope>
    <source>
        <strain evidence="1">AO1-A</strain>
    </source>
</reference>
<accession>A0A1L9QQL5</accession>
<sequence length="76" mass="8579">MALEELYRQDLVAQEIVETIFQTAEENHLLETFAEIADEDLCDRCNGIMAMHLWATASKGMSPEELDNLIAAIQSH</sequence>
<comment type="caution">
    <text evidence="1">The sequence shown here is derived from an EMBL/GenBank/DDBJ whole genome shotgun (WGS) entry which is preliminary data.</text>
</comment>
<organism evidence="1 2">
    <name type="scientific">Roseofilum reptotaenium AO1-A</name>
    <dbReference type="NCBI Taxonomy" id="1925591"/>
    <lineage>
        <taxon>Bacteria</taxon>
        <taxon>Bacillati</taxon>
        <taxon>Cyanobacteriota</taxon>
        <taxon>Cyanophyceae</taxon>
        <taxon>Desertifilales</taxon>
        <taxon>Desertifilaceae</taxon>
        <taxon>Roseofilum</taxon>
    </lineage>
</organism>
<dbReference type="Proteomes" id="UP000183940">
    <property type="component" value="Unassembled WGS sequence"/>
</dbReference>
<proteinExistence type="predicted"/>
<evidence type="ECO:0000313" key="1">
    <source>
        <dbReference type="EMBL" id="OJJ24985.1"/>
    </source>
</evidence>
<name>A0A1L9QQL5_9CYAN</name>